<evidence type="ECO:0000313" key="2">
    <source>
        <dbReference type="EMBL" id="GAB1319301.1"/>
    </source>
</evidence>
<feature type="compositionally biased region" description="Polar residues" evidence="1">
    <location>
        <begin position="182"/>
        <end position="201"/>
    </location>
</feature>
<dbReference type="Proteomes" id="UP001628179">
    <property type="component" value="Unassembled WGS sequence"/>
</dbReference>
<feature type="region of interest" description="Disordered" evidence="1">
    <location>
        <begin position="259"/>
        <end position="279"/>
    </location>
</feature>
<feature type="region of interest" description="Disordered" evidence="1">
    <location>
        <begin position="150"/>
        <end position="241"/>
    </location>
</feature>
<evidence type="ECO:0000256" key="1">
    <source>
        <dbReference type="SAM" id="MobiDB-lite"/>
    </source>
</evidence>
<protein>
    <submittedName>
        <fullName evidence="2">Uncharacterized protein</fullName>
    </submittedName>
</protein>
<comment type="caution">
    <text evidence="2">The sequence shown here is derived from an EMBL/GenBank/DDBJ whole genome shotgun (WGS) entry which is preliminary data.</text>
</comment>
<feature type="compositionally biased region" description="Gly residues" evidence="1">
    <location>
        <begin position="361"/>
        <end position="371"/>
    </location>
</feature>
<proteinExistence type="predicted"/>
<feature type="compositionally biased region" description="Basic residues" evidence="1">
    <location>
        <begin position="157"/>
        <end position="170"/>
    </location>
</feature>
<name>A0ABQ0GNK8_9PEZI</name>
<accession>A0ABQ0GNK8</accession>
<sequence length="401" mass="43106">MPSIISYLARKYRRASSSSHSYDVDSNRSKLKKRSGFLSTDGSRFREFMRSNASFQSILKPSRPHRTSTTDVPDLPSLPIYQTFTAKTSPDGVIPGVLPQITLQRANESQQTALSHTTAVATTAVDQPPAYDRATELAEVYRAVLPEFDNMGSSRVPSRRGVHRRAHSRASQKPDIARHTPRASTWTNSIIAPSLASSTTAVELESDGRSSGAAQPPATSIPVIPPRSPIRTSQPPAVSMPTLRGSLAATAAATTAATGRFASPGPRSPCQPSPASQSRASEFCYPLPPSRLGHGASNSISLQICAQLLADELTKVLSPRQNHTPEEHRAAKLQVLLLIESYEGVLENCRREMARKESEGNSGGSGGGGDGGGEHGEESEDEKVAHVREAMGILEHWLDML</sequence>
<dbReference type="RefSeq" id="XP_070921031.1">
    <property type="nucleotide sequence ID" value="XM_071064930.1"/>
</dbReference>
<evidence type="ECO:0000313" key="3">
    <source>
        <dbReference type="Proteomes" id="UP001628179"/>
    </source>
</evidence>
<dbReference type="EMBL" id="BAAFSV010000005">
    <property type="protein sequence ID" value="GAB1319301.1"/>
    <property type="molecule type" value="Genomic_DNA"/>
</dbReference>
<feature type="region of interest" description="Disordered" evidence="1">
    <location>
        <begin position="16"/>
        <end position="35"/>
    </location>
</feature>
<feature type="region of interest" description="Disordered" evidence="1">
    <location>
        <begin position="353"/>
        <end position="385"/>
    </location>
</feature>
<feature type="compositionally biased region" description="Basic and acidic residues" evidence="1">
    <location>
        <begin position="372"/>
        <end position="385"/>
    </location>
</feature>
<organism evidence="2 3">
    <name type="scientific">Madurella fahalii</name>
    <dbReference type="NCBI Taxonomy" id="1157608"/>
    <lineage>
        <taxon>Eukaryota</taxon>
        <taxon>Fungi</taxon>
        <taxon>Dikarya</taxon>
        <taxon>Ascomycota</taxon>
        <taxon>Pezizomycotina</taxon>
        <taxon>Sordariomycetes</taxon>
        <taxon>Sordariomycetidae</taxon>
        <taxon>Sordariales</taxon>
        <taxon>Sordariales incertae sedis</taxon>
        <taxon>Madurella</taxon>
    </lineage>
</organism>
<reference evidence="2 3" key="1">
    <citation type="submission" date="2024-09" db="EMBL/GenBank/DDBJ databases">
        <title>Itraconazole resistance in Madurella fahalii resulting from another homologue of gene encoding cytochrome P450 14-alpha sterol demethylase (CYP51).</title>
        <authorList>
            <person name="Yoshioka I."/>
            <person name="Fahal A.H."/>
            <person name="Kaneko S."/>
            <person name="Yaguchi T."/>
        </authorList>
    </citation>
    <scope>NUCLEOTIDE SEQUENCE [LARGE SCALE GENOMIC DNA]</scope>
    <source>
        <strain evidence="2 3">IFM 68171</strain>
    </source>
</reference>
<dbReference type="GeneID" id="98180253"/>
<keyword evidence="3" id="KW-1185">Reference proteome</keyword>
<gene>
    <name evidence="2" type="ORF">MFIFM68171_09511</name>
</gene>